<protein>
    <submittedName>
        <fullName evidence="1">DUF1919 domain-containing protein</fullName>
    </submittedName>
</protein>
<dbReference type="InterPro" id="IPR037226">
    <property type="entry name" value="CAC2185-like_sf"/>
</dbReference>
<dbReference type="RefSeq" id="WP_052679855.1">
    <property type="nucleotide sequence ID" value="NZ_CP131601.1"/>
</dbReference>
<comment type="caution">
    <text evidence="1">The sequence shown here is derived from an EMBL/GenBank/DDBJ whole genome shotgun (WGS) entry which is preliminary data.</text>
</comment>
<evidence type="ECO:0000313" key="2">
    <source>
        <dbReference type="Proteomes" id="UP000241566"/>
    </source>
</evidence>
<proteinExistence type="predicted"/>
<keyword evidence="2" id="KW-1185">Reference proteome</keyword>
<dbReference type="InterPro" id="IPR015037">
    <property type="entry name" value="DUF1919"/>
</dbReference>
<dbReference type="EMBL" id="PYOI01000023">
    <property type="protein sequence ID" value="PSV79946.1"/>
    <property type="molecule type" value="Genomic_DNA"/>
</dbReference>
<evidence type="ECO:0000313" key="1">
    <source>
        <dbReference type="EMBL" id="PSV79946.1"/>
    </source>
</evidence>
<dbReference type="SUPFAM" id="SSF142795">
    <property type="entry name" value="CAC2185-like"/>
    <property type="match status" value="1"/>
</dbReference>
<accession>A0ABX5GDB8</accession>
<sequence>MFFRIFKFIYRKTFFKLYREFIKIFYCRKVNNQSITIISSNCLAGCIYSDLNKEFLSPTINTFFYAPCFINFCENLDYYLSLDLIETKFSKYTNDFYYPIGTLGDIEIHFLHYKTFDEARLKWNSRKEKIVKDNVRFIMTDRDGFNTDIANRFSLLEGKNNILFTANSYNLKNEVHCTFEKEVISSDFTSFRKYEKYINIVDWYNGK</sequence>
<gene>
    <name evidence="1" type="ORF">CTM94_14780</name>
</gene>
<reference evidence="1 2" key="1">
    <citation type="submission" date="2018-01" db="EMBL/GenBank/DDBJ databases">
        <title>Whole genome sequencing of Histamine producing bacteria.</title>
        <authorList>
            <person name="Butler K."/>
        </authorList>
    </citation>
    <scope>NUCLEOTIDE SEQUENCE [LARGE SCALE GENOMIC DNA]</scope>
    <source>
        <strain evidence="1 2">ATCC 25521</strain>
    </source>
</reference>
<dbReference type="Proteomes" id="UP000241566">
    <property type="component" value="Unassembled WGS sequence"/>
</dbReference>
<organism evidence="1 2">
    <name type="scientific">Photobacterium leiognathi</name>
    <dbReference type="NCBI Taxonomy" id="553611"/>
    <lineage>
        <taxon>Bacteria</taxon>
        <taxon>Pseudomonadati</taxon>
        <taxon>Pseudomonadota</taxon>
        <taxon>Gammaproteobacteria</taxon>
        <taxon>Vibrionales</taxon>
        <taxon>Vibrionaceae</taxon>
        <taxon>Photobacterium</taxon>
    </lineage>
</organism>
<name>A0ABX5GDB8_PHOLE</name>
<dbReference type="Pfam" id="PF08942">
    <property type="entry name" value="DUF1919"/>
    <property type="match status" value="1"/>
</dbReference>